<dbReference type="NCBIfam" id="NF033923">
    <property type="entry name" value="opr_proin_2"/>
    <property type="match status" value="1"/>
</dbReference>
<evidence type="ECO:0000313" key="2">
    <source>
        <dbReference type="EMBL" id="UTJ05903.1"/>
    </source>
</evidence>
<feature type="chain" id="PRO_5047508768" evidence="1">
    <location>
        <begin position="20"/>
        <end position="362"/>
    </location>
</feature>
<dbReference type="Gene3D" id="2.40.160.10">
    <property type="entry name" value="Porin"/>
    <property type="match status" value="1"/>
</dbReference>
<evidence type="ECO:0000256" key="1">
    <source>
        <dbReference type="SAM" id="SignalP"/>
    </source>
</evidence>
<dbReference type="EMBL" id="CP100595">
    <property type="protein sequence ID" value="UTJ05903.1"/>
    <property type="molecule type" value="Genomic_DNA"/>
</dbReference>
<dbReference type="Proteomes" id="UP001060012">
    <property type="component" value="Chromosome"/>
</dbReference>
<gene>
    <name evidence="2" type="ORF">NJU99_11675</name>
</gene>
<keyword evidence="3" id="KW-1185">Reference proteome</keyword>
<reference evidence="2" key="1">
    <citation type="submission" date="2022-07" db="EMBL/GenBank/DDBJ databases">
        <title>Arcobacter roscoffensis sp. nov., a marine bacterium isolated from coastal seawater collected from Roscoff, France.</title>
        <authorList>
            <person name="Pascual J."/>
            <person name="Lepeaux C."/>
            <person name="Methner A."/>
            <person name="Overmann J."/>
        </authorList>
    </citation>
    <scope>NUCLEOTIDE SEQUENCE</scope>
    <source>
        <strain evidence="2">ARW1-2F2</strain>
    </source>
</reference>
<dbReference type="InterPro" id="IPR023614">
    <property type="entry name" value="Porin_dom_sf"/>
</dbReference>
<name>A0ABY5E598_9BACT</name>
<sequence>MKKLSIIASALVLTSAAYAANNVDEAFKNGKVSGEVTAHHQSWDNGTGEKDSGFTAGTFDLNYETDSLNGFKLNTGFRANHEFSEKESGNYEGDFENNAVMHTANIEFSNDILTIKAGRQEIDLEWLGDYNEAVVISSSKLIPNTTLVAGYTTRQAAIGADESKNFADVTKDGAYVVDAKYNGIENLELNPYFYSAKDVANFYGLKATYETDMFGLTAHYAQSSEDAANTEDGEVLHFEASTKVAGFALSAGYIQAGDDNGLGSIASFGDNIDPTEELGDYVYAKDASTVYATAGYTISDVELSALYAIADNDTTNKEDKEFTIGAAYSFTENLAADIMYTDLSLESDKDKSKVALNLAYSF</sequence>
<keyword evidence="1" id="KW-0732">Signal</keyword>
<feature type="signal peptide" evidence="1">
    <location>
        <begin position="1"/>
        <end position="19"/>
    </location>
</feature>
<proteinExistence type="predicted"/>
<dbReference type="SUPFAM" id="SSF56935">
    <property type="entry name" value="Porins"/>
    <property type="match status" value="1"/>
</dbReference>
<accession>A0ABY5E598</accession>
<organism evidence="2 3">
    <name type="scientific">Arcobacter roscoffensis</name>
    <dbReference type="NCBI Taxonomy" id="2961520"/>
    <lineage>
        <taxon>Bacteria</taxon>
        <taxon>Pseudomonadati</taxon>
        <taxon>Campylobacterota</taxon>
        <taxon>Epsilonproteobacteria</taxon>
        <taxon>Campylobacterales</taxon>
        <taxon>Arcobacteraceae</taxon>
        <taxon>Arcobacter</taxon>
    </lineage>
</organism>
<protein>
    <submittedName>
        <fullName evidence="2">Opr family porin</fullName>
    </submittedName>
</protein>
<evidence type="ECO:0000313" key="3">
    <source>
        <dbReference type="Proteomes" id="UP001060012"/>
    </source>
</evidence>
<dbReference type="NCBIfam" id="NF033922">
    <property type="entry name" value="opr_porin_1"/>
    <property type="match status" value="1"/>
</dbReference>
<dbReference type="RefSeq" id="WP_254576084.1">
    <property type="nucleotide sequence ID" value="NZ_CP100595.1"/>
</dbReference>